<proteinExistence type="predicted"/>
<dbReference type="SUPFAM" id="SSF56634">
    <property type="entry name" value="Heme-dependent catalase-like"/>
    <property type="match status" value="1"/>
</dbReference>
<reference evidence="1 2" key="1">
    <citation type="submission" date="2024-09" db="EMBL/GenBank/DDBJ databases">
        <authorList>
            <person name="Sun Q."/>
            <person name="Mori K."/>
        </authorList>
    </citation>
    <scope>NUCLEOTIDE SEQUENCE [LARGE SCALE GENOMIC DNA]</scope>
    <source>
        <strain evidence="1 2">JCM 4414</strain>
    </source>
</reference>
<name>A0ABV5QSV3_9ACTN</name>
<gene>
    <name evidence="1" type="ORF">ACFFTP_20735</name>
</gene>
<comment type="caution">
    <text evidence="1">The sequence shown here is derived from an EMBL/GenBank/DDBJ whole genome shotgun (WGS) entry which is preliminary data.</text>
</comment>
<organism evidence="1 2">
    <name type="scientific">Streptomyces roseoviridis</name>
    <dbReference type="NCBI Taxonomy" id="67361"/>
    <lineage>
        <taxon>Bacteria</taxon>
        <taxon>Bacillati</taxon>
        <taxon>Actinomycetota</taxon>
        <taxon>Actinomycetes</taxon>
        <taxon>Kitasatosporales</taxon>
        <taxon>Streptomycetaceae</taxon>
        <taxon>Streptomyces</taxon>
    </lineage>
</organism>
<accession>A0ABV5QSV3</accession>
<sequence length="262" mass="27653">MVTGSDTERLRRAALGAVSGLVERTAARRSAPALHPHGVTAPATLRIRPREGPVWGVPWLDRDGSHPVRMRWSRALGLPGNLPDALGIALRVPDAGGPGLPLDLLFTSSGSGPRSRHLPLPRRDALAGPYSSLLSYRVGARTLLLTLWPGEERTGLPAGLEGLRRSLAEGPVVLTLCASVPGRPALRPLGTLTTGAPQAPVPQETEAYDPYRHRLPDLRPTARLSRLREAAYAASRAGRGAAVAFGRGEAVPEEPAGGRGNP</sequence>
<dbReference type="RefSeq" id="WP_345491183.1">
    <property type="nucleotide sequence ID" value="NZ_BAAAWU010000001.1"/>
</dbReference>
<dbReference type="Proteomes" id="UP001589716">
    <property type="component" value="Unassembled WGS sequence"/>
</dbReference>
<evidence type="ECO:0000313" key="1">
    <source>
        <dbReference type="EMBL" id="MFB9556605.1"/>
    </source>
</evidence>
<evidence type="ECO:0000313" key="2">
    <source>
        <dbReference type="Proteomes" id="UP001589716"/>
    </source>
</evidence>
<keyword evidence="2" id="KW-1185">Reference proteome</keyword>
<dbReference type="EMBL" id="JBHMCT010000012">
    <property type="protein sequence ID" value="MFB9556605.1"/>
    <property type="molecule type" value="Genomic_DNA"/>
</dbReference>
<protein>
    <submittedName>
        <fullName evidence="1">Phosphodiesterase</fullName>
    </submittedName>
</protein>
<dbReference type="InterPro" id="IPR020835">
    <property type="entry name" value="Catalase_sf"/>
</dbReference>